<keyword evidence="1" id="KW-0175">Coiled coil</keyword>
<comment type="caution">
    <text evidence="2">The sequence shown here is derived from an EMBL/GenBank/DDBJ whole genome shotgun (WGS) entry which is preliminary data.</text>
</comment>
<dbReference type="EMBL" id="JACQCQ010000002">
    <property type="protein sequence ID" value="MBI3627277.1"/>
    <property type="molecule type" value="Genomic_DNA"/>
</dbReference>
<feature type="coiled-coil region" evidence="1">
    <location>
        <begin position="41"/>
        <end position="68"/>
    </location>
</feature>
<accession>A0A9D6QTL2</accession>
<reference evidence="2" key="1">
    <citation type="submission" date="2020-07" db="EMBL/GenBank/DDBJ databases">
        <title>Huge and variable diversity of episymbiotic CPR bacteria and DPANN archaea in groundwater ecosystems.</title>
        <authorList>
            <person name="He C.Y."/>
            <person name="Keren R."/>
            <person name="Whittaker M."/>
            <person name="Farag I.F."/>
            <person name="Doudna J."/>
            <person name="Cate J.H.D."/>
            <person name="Banfield J.F."/>
        </authorList>
    </citation>
    <scope>NUCLEOTIDE SEQUENCE</scope>
    <source>
        <strain evidence="2">NC_groundwater_972_Pr1_S-0.2um_49_27</strain>
    </source>
</reference>
<protein>
    <submittedName>
        <fullName evidence="2">Uncharacterized protein</fullName>
    </submittedName>
</protein>
<dbReference type="AlphaFoldDB" id="A0A9D6QTL2"/>
<gene>
    <name evidence="2" type="ORF">HY220_00800</name>
</gene>
<evidence type="ECO:0000313" key="2">
    <source>
        <dbReference type="EMBL" id="MBI3627277.1"/>
    </source>
</evidence>
<sequence>MAFLPTLKKASIVGLVIVVAWFLAGIGPALAVTTPPAPNFAKLQQTELNSLNAAIKKLTNAENQVSANPKIPAATKTQIVNSLNVVINGLNKYKTQVAAATSIQDLEAINQQIAAYIKANKDVIKTNVRKAIATIAANAAGKAQQFEKQIEALLKILALTCPSEKSTITALEQQITQFNTDIAALDTAIKTKNYSAMKQDTKDLQVLMASMLKNAKEIQAVCLSS</sequence>
<name>A0A9D6QTL2_9BACT</name>
<organism evidence="2 3">
    <name type="scientific">Candidatus Sungiibacteriota bacterium</name>
    <dbReference type="NCBI Taxonomy" id="2750080"/>
    <lineage>
        <taxon>Bacteria</taxon>
        <taxon>Candidatus Sungiibacteriota</taxon>
    </lineage>
</organism>
<evidence type="ECO:0000313" key="3">
    <source>
        <dbReference type="Proteomes" id="UP000808388"/>
    </source>
</evidence>
<dbReference type="Proteomes" id="UP000808388">
    <property type="component" value="Unassembled WGS sequence"/>
</dbReference>
<evidence type="ECO:0000256" key="1">
    <source>
        <dbReference type="SAM" id="Coils"/>
    </source>
</evidence>
<proteinExistence type="predicted"/>